<dbReference type="Proteomes" id="UP000002938">
    <property type="component" value="Unassembled WGS sequence"/>
</dbReference>
<protein>
    <recommendedName>
        <fullName evidence="2">asparaginase</fullName>
        <ecNumber evidence="2">3.5.1.1</ecNumber>
    </recommendedName>
</protein>
<dbReference type="InterPro" id="IPR036152">
    <property type="entry name" value="Asp/glu_Ase-like_sf"/>
</dbReference>
<accession>A0ABM9ZZF7</accession>
<name>A0ABM9ZZF7_9FIRM</name>
<dbReference type="EMBL" id="ADMN01000116">
    <property type="protein sequence ID" value="EFF62731.1"/>
    <property type="molecule type" value="Genomic_DNA"/>
</dbReference>
<dbReference type="CDD" id="cd08964">
    <property type="entry name" value="L-asparaginase_II"/>
    <property type="match status" value="1"/>
</dbReference>
<dbReference type="PIRSF" id="PIRSF500176">
    <property type="entry name" value="L_ASNase"/>
    <property type="match status" value="1"/>
</dbReference>
<dbReference type="Gene3D" id="3.40.50.40">
    <property type="match status" value="1"/>
</dbReference>
<dbReference type="SFLD" id="SFLDS00057">
    <property type="entry name" value="Glutaminase/Asparaginase"/>
    <property type="match status" value="1"/>
</dbReference>
<comment type="similarity">
    <text evidence="1 7">Belongs to the asparaginase 1 family.</text>
</comment>
<dbReference type="Pfam" id="PF00710">
    <property type="entry name" value="Asparaginase"/>
    <property type="match status" value="1"/>
</dbReference>
<evidence type="ECO:0000256" key="5">
    <source>
        <dbReference type="PROSITE-ProRule" id="PRU10099"/>
    </source>
</evidence>
<reference evidence="10 11" key="1">
    <citation type="journal article" date="2011" name="J. Bacteriol.">
        <title>Draft Genome Sequence of Turicibacter sanguinis PC909, Isolated from Human Feces.</title>
        <authorList>
            <person name="Cuiv P.O."/>
            <person name="Klaassens E.S."/>
            <person name="Durkin A.S."/>
            <person name="Harkins D.M."/>
            <person name="Foster L."/>
            <person name="McCorrison J."/>
            <person name="Torralba M."/>
            <person name="Nelson K.E."/>
            <person name="Morrison M."/>
        </authorList>
    </citation>
    <scope>NUCLEOTIDE SEQUENCE [LARGE SCALE GENOMIC DNA]</scope>
    <source>
        <strain evidence="10 11">PC909</strain>
    </source>
</reference>
<dbReference type="NCBIfam" id="TIGR00520">
    <property type="entry name" value="asnASE_II"/>
    <property type="match status" value="1"/>
</dbReference>
<dbReference type="InterPro" id="IPR006034">
    <property type="entry name" value="Asparaginase/glutaminase-like"/>
</dbReference>
<keyword evidence="11" id="KW-1185">Reference proteome</keyword>
<dbReference type="InterPro" id="IPR037152">
    <property type="entry name" value="L-asparaginase_N_sf"/>
</dbReference>
<dbReference type="InterPro" id="IPR027473">
    <property type="entry name" value="L-asparaginase_C"/>
</dbReference>
<comment type="catalytic activity">
    <reaction evidence="4">
        <text>L-asparagine + H2O = L-aspartate + NH4(+)</text>
        <dbReference type="Rhea" id="RHEA:21016"/>
        <dbReference type="ChEBI" id="CHEBI:15377"/>
        <dbReference type="ChEBI" id="CHEBI:28938"/>
        <dbReference type="ChEBI" id="CHEBI:29991"/>
        <dbReference type="ChEBI" id="CHEBI:58048"/>
        <dbReference type="EC" id="3.5.1.1"/>
    </reaction>
</comment>
<dbReference type="InterPro" id="IPR027474">
    <property type="entry name" value="L-asparaginase_N"/>
</dbReference>
<evidence type="ECO:0000256" key="4">
    <source>
        <dbReference type="ARBA" id="ARBA00049366"/>
    </source>
</evidence>
<dbReference type="EC" id="3.5.1.1" evidence="2"/>
<evidence type="ECO:0000256" key="2">
    <source>
        <dbReference type="ARBA" id="ARBA00012920"/>
    </source>
</evidence>
<feature type="domain" description="L-asparaginase N-terminal" evidence="8">
    <location>
        <begin position="15"/>
        <end position="204"/>
    </location>
</feature>
<evidence type="ECO:0000259" key="8">
    <source>
        <dbReference type="Pfam" id="PF00710"/>
    </source>
</evidence>
<dbReference type="InterPro" id="IPR004550">
    <property type="entry name" value="AsnASE_II"/>
</dbReference>
<dbReference type="InterPro" id="IPR040919">
    <property type="entry name" value="Asparaginase_C"/>
</dbReference>
<evidence type="ECO:0000256" key="1">
    <source>
        <dbReference type="ARBA" id="ARBA00010518"/>
    </source>
</evidence>
<dbReference type="PROSITE" id="PS00144">
    <property type="entry name" value="ASN_GLN_ASE_1"/>
    <property type="match status" value="1"/>
</dbReference>
<proteinExistence type="inferred from homology"/>
<evidence type="ECO:0000256" key="6">
    <source>
        <dbReference type="PROSITE-ProRule" id="PRU10100"/>
    </source>
</evidence>
<evidence type="ECO:0000256" key="3">
    <source>
        <dbReference type="ARBA" id="ARBA00022801"/>
    </source>
</evidence>
<dbReference type="PANTHER" id="PTHR11707:SF28">
    <property type="entry name" value="60 KDA LYSOPHOSPHOLIPASE"/>
    <property type="match status" value="1"/>
</dbReference>
<gene>
    <name evidence="10" type="ORF">CUW_1015</name>
</gene>
<dbReference type="InterPro" id="IPR020827">
    <property type="entry name" value="Asparaginase/glutaminase_AS1"/>
</dbReference>
<comment type="caution">
    <text evidence="10">The sequence shown here is derived from an EMBL/GenBank/DDBJ whole genome shotgun (WGS) entry which is preliminary data.</text>
</comment>
<evidence type="ECO:0000313" key="10">
    <source>
        <dbReference type="EMBL" id="EFF62731.1"/>
    </source>
</evidence>
<feature type="active site" evidence="6">
    <location>
        <position position="103"/>
    </location>
</feature>
<sequence length="329" mass="36185">MRFKECLNYEKKLKHILILATGGTIAGSGPEGNTTGYQAGVISIDEILADIPNLKETARISAIQISNLNSDDITFNEWKKLVDAIHEHNDDPDMDGFVITHGTDTLEETAMFLNLTLKTTKPVILTGSMKPATAISADGPLNLYDSVVVATHEDAINKGVLVVFDNAIYCARDVKKISTFQTDAFGSGKFGAIGFIRDHKVDFYLMTTKPHTIHSDFDITGLDRLPSVGMAYFTIDSDPSILPYLASQHDGLVIVTAGDGQLSKHWLDAINVLLAQEYPLILSTRVFTGNISAQNNANTFNPQKSRILLQLALTKTKDQKIINRYFSTY</sequence>
<dbReference type="PROSITE" id="PS00917">
    <property type="entry name" value="ASN_GLN_ASE_2"/>
    <property type="match status" value="1"/>
</dbReference>
<dbReference type="PIRSF" id="PIRSF001220">
    <property type="entry name" value="L-ASNase_gatD"/>
    <property type="match status" value="1"/>
</dbReference>
<feature type="active site" evidence="5">
    <location>
        <position position="24"/>
    </location>
</feature>
<dbReference type="SUPFAM" id="SSF53774">
    <property type="entry name" value="Glutaminase/Asparaginase"/>
    <property type="match status" value="1"/>
</dbReference>
<dbReference type="GO" id="GO:0004067">
    <property type="term" value="F:asparaginase activity"/>
    <property type="evidence" value="ECO:0007669"/>
    <property type="project" value="UniProtKB-EC"/>
</dbReference>
<dbReference type="RefSeq" id="WP_006785759.1">
    <property type="nucleotide sequence ID" value="NZ_ADMN01000116.1"/>
</dbReference>
<organism evidence="10 11">
    <name type="scientific">Turicibacter sanguinis PC909</name>
    <dbReference type="NCBI Taxonomy" id="702450"/>
    <lineage>
        <taxon>Bacteria</taxon>
        <taxon>Bacillati</taxon>
        <taxon>Bacillota</taxon>
        <taxon>Erysipelotrichia</taxon>
        <taxon>Erysipelotrichales</taxon>
        <taxon>Turicibacteraceae</taxon>
        <taxon>Turicibacter</taxon>
    </lineage>
</organism>
<dbReference type="PROSITE" id="PS51732">
    <property type="entry name" value="ASN_GLN_ASE_3"/>
    <property type="match status" value="1"/>
</dbReference>
<dbReference type="InterPro" id="IPR027475">
    <property type="entry name" value="Asparaginase/glutaminase_AS2"/>
</dbReference>
<dbReference type="Pfam" id="PF17763">
    <property type="entry name" value="Asparaginase_C"/>
    <property type="match status" value="1"/>
</dbReference>
<dbReference type="Gene3D" id="3.40.50.1170">
    <property type="entry name" value="L-asparaginase, N-terminal domain"/>
    <property type="match status" value="1"/>
</dbReference>
<evidence type="ECO:0000313" key="11">
    <source>
        <dbReference type="Proteomes" id="UP000002938"/>
    </source>
</evidence>
<evidence type="ECO:0000259" key="9">
    <source>
        <dbReference type="Pfam" id="PF17763"/>
    </source>
</evidence>
<dbReference type="SMART" id="SM00870">
    <property type="entry name" value="Asparaginase"/>
    <property type="match status" value="1"/>
</dbReference>
<dbReference type="PANTHER" id="PTHR11707">
    <property type="entry name" value="L-ASPARAGINASE"/>
    <property type="match status" value="1"/>
</dbReference>
<keyword evidence="3 10" id="KW-0378">Hydrolase</keyword>
<feature type="domain" description="Asparaginase/glutaminase C-terminal" evidence="9">
    <location>
        <begin position="228"/>
        <end position="326"/>
    </location>
</feature>
<dbReference type="PRINTS" id="PR00139">
    <property type="entry name" value="ASNGLNASE"/>
</dbReference>
<evidence type="ECO:0000256" key="7">
    <source>
        <dbReference type="RuleBase" id="RU004456"/>
    </source>
</evidence>